<evidence type="ECO:0008006" key="4">
    <source>
        <dbReference type="Google" id="ProtNLM"/>
    </source>
</evidence>
<evidence type="ECO:0000313" key="2">
    <source>
        <dbReference type="EMBL" id="OCH78650.1"/>
    </source>
</evidence>
<reference evidence="3" key="1">
    <citation type="submission" date="2016-06" db="EMBL/GenBank/DDBJ databases">
        <authorList>
            <person name="Hehemann J.-H."/>
            <person name="Arevalo P."/>
            <person name="Datta M.S."/>
            <person name="Polz M.F."/>
        </authorList>
    </citation>
    <scope>NUCLEOTIDE SEQUENCE [LARGE SCALE GENOMIC DNA]</scope>
    <source>
        <strain evidence="3">9CSC122</strain>
    </source>
</reference>
<accession>A0A1B9R2X7</accession>
<evidence type="ECO:0000256" key="1">
    <source>
        <dbReference type="SAM" id="SignalP"/>
    </source>
</evidence>
<dbReference type="Proteomes" id="UP000093173">
    <property type="component" value="Unassembled WGS sequence"/>
</dbReference>
<keyword evidence="1" id="KW-0732">Signal</keyword>
<organism evidence="2 3">
    <name type="scientific">Vibrio genomosp. F10</name>
    <dbReference type="NCBI Taxonomy" id="723171"/>
    <lineage>
        <taxon>Bacteria</taxon>
        <taxon>Pseudomonadati</taxon>
        <taxon>Pseudomonadota</taxon>
        <taxon>Gammaproteobacteria</taxon>
        <taxon>Vibrionales</taxon>
        <taxon>Vibrionaceae</taxon>
        <taxon>Vibrio</taxon>
    </lineage>
</organism>
<gene>
    <name evidence="2" type="ORF">A6E14_17085</name>
</gene>
<sequence>MKVIIAVLSAVLLHCTQAMAAAQTGFFIDAPITGIQYVTSSGIEGQTDQGAYQFSHGDVVDFYLGEGPSAFHLASVSAEKWVSPNSMTVTPTRTINMTRLLLAMSDFNKSDNILTVNQAKISQPAVQDFLGELNLIELDTLAQRYDIEIPSVGEAAAHLQSSYQYIKQSLSSDEIVYAPRDTELRDILIKTRDYQGRLCFYNVDEIDNPSYVGPVGSTTYKITNKGIFEYPDNGDRYGSKDGVIASCDVDLRAKRTEEEFHEVSSFEGWSGLFACALKGCTRTNLSGYVVEEYDSGNSYKYRANAMTFNPSTQIVLNKKQGLGQHEKVDGPNNAEFIWFTFASRDVTPLSFEGQWQEKQINKEGVSYRCLDIKQGQVWATPFSGSHCRARNSAGFKNASVEFGDMWWLQSSAKDLYFYHLNIPVAWKDSNQTQHYTTWEYLPVSDSLNNGILYRYQQILDEKDQSLRTSQVSELTKL</sequence>
<feature type="signal peptide" evidence="1">
    <location>
        <begin position="1"/>
        <end position="20"/>
    </location>
</feature>
<evidence type="ECO:0000313" key="3">
    <source>
        <dbReference type="Proteomes" id="UP000093173"/>
    </source>
</evidence>
<dbReference type="EMBL" id="MAJZ01000066">
    <property type="protein sequence ID" value="OCH78650.1"/>
    <property type="molecule type" value="Genomic_DNA"/>
</dbReference>
<proteinExistence type="predicted"/>
<protein>
    <recommendedName>
        <fullName evidence="4">Chromosome partitioning protein ParA</fullName>
    </recommendedName>
</protein>
<keyword evidence="3" id="KW-1185">Reference proteome</keyword>
<name>A0A1B9R2X7_9VIBR</name>
<feature type="chain" id="PRO_5008634836" description="Chromosome partitioning protein ParA" evidence="1">
    <location>
        <begin position="21"/>
        <end position="477"/>
    </location>
</feature>
<dbReference type="AlphaFoldDB" id="A0A1B9R2X7"/>
<comment type="caution">
    <text evidence="2">The sequence shown here is derived from an EMBL/GenBank/DDBJ whole genome shotgun (WGS) entry which is preliminary data.</text>
</comment>
<dbReference type="RefSeq" id="WP_065576238.1">
    <property type="nucleotide sequence ID" value="NZ_JBNGCH010000066.1"/>
</dbReference>